<organism evidence="2 3">
    <name type="scientific">Flavonifractor plautii</name>
    <name type="common">Fusobacterium plautii</name>
    <dbReference type="NCBI Taxonomy" id="292800"/>
    <lineage>
        <taxon>Bacteria</taxon>
        <taxon>Bacillati</taxon>
        <taxon>Bacillota</taxon>
        <taxon>Clostridia</taxon>
        <taxon>Eubacteriales</taxon>
        <taxon>Oscillospiraceae</taxon>
        <taxon>Flavonifractor</taxon>
    </lineage>
</organism>
<evidence type="ECO:0000256" key="1">
    <source>
        <dbReference type="SAM" id="MobiDB-lite"/>
    </source>
</evidence>
<name>A0A6I2RMB0_FLAPL</name>
<gene>
    <name evidence="2" type="ORF">GKE90_15635</name>
</gene>
<feature type="compositionally biased region" description="Polar residues" evidence="1">
    <location>
        <begin position="132"/>
        <end position="147"/>
    </location>
</feature>
<dbReference type="AlphaFoldDB" id="A0A6I2RMB0"/>
<dbReference type="Proteomes" id="UP000429811">
    <property type="component" value="Unassembled WGS sequence"/>
</dbReference>
<sequence>MALALAVPAFAIEESEVEAAVNATSREEVTGNVLIWFLCAVAFLKVSQKIDSFMSSIGVNVGHTGGSMLAEAMVAARGISVATGATGKVIGGFGKGGSGAKGERGSAGFSGIFHGGLAGMVSRKVTNDAVKTATNTTEKAASSSSRETQAASAVHTATHAATATQTVGATSKSATSHTATAQRSDSAGRTERTSESTRHQSTSGHTQTASAVHRSSQQTSLGGKLFMSSMLTGGQFANEVIGKVATGDIRSTGTISGDFAAQALSCYTGLAAQGDTAPQVSYADVEIGGGRITGTEYTPEHPEGISFGLYHVDQYTKPDGDFQKIFTADGAQWYKQYAVDTVIKTPFKAPDGEVDYHKEIVKRLPDPPKRKDRI</sequence>
<dbReference type="RefSeq" id="WP_131971855.1">
    <property type="nucleotide sequence ID" value="NZ_BAABXT010000001.1"/>
</dbReference>
<feature type="region of interest" description="Disordered" evidence="1">
    <location>
        <begin position="132"/>
        <end position="217"/>
    </location>
</feature>
<evidence type="ECO:0000313" key="2">
    <source>
        <dbReference type="EMBL" id="MSB50113.1"/>
    </source>
</evidence>
<feature type="compositionally biased region" description="Low complexity" evidence="1">
    <location>
        <begin position="148"/>
        <end position="181"/>
    </location>
</feature>
<evidence type="ECO:0000313" key="3">
    <source>
        <dbReference type="Proteomes" id="UP000429811"/>
    </source>
</evidence>
<feature type="compositionally biased region" description="Basic and acidic residues" evidence="1">
    <location>
        <begin position="186"/>
        <end position="198"/>
    </location>
</feature>
<reference evidence="2 3" key="1">
    <citation type="journal article" date="2019" name="Nat. Med.">
        <title>A library of human gut bacterial isolates paired with longitudinal multiomics data enables mechanistic microbiome research.</title>
        <authorList>
            <person name="Poyet M."/>
            <person name="Groussin M."/>
            <person name="Gibbons S.M."/>
            <person name="Avila-Pacheco J."/>
            <person name="Jiang X."/>
            <person name="Kearney S.M."/>
            <person name="Perrotta A.R."/>
            <person name="Berdy B."/>
            <person name="Zhao S."/>
            <person name="Lieberman T.D."/>
            <person name="Swanson P.K."/>
            <person name="Smith M."/>
            <person name="Roesemann S."/>
            <person name="Alexander J.E."/>
            <person name="Rich S.A."/>
            <person name="Livny J."/>
            <person name="Vlamakis H."/>
            <person name="Clish C."/>
            <person name="Bullock K."/>
            <person name="Deik A."/>
            <person name="Scott J."/>
            <person name="Pierce K.A."/>
            <person name="Xavier R.J."/>
            <person name="Alm E.J."/>
        </authorList>
    </citation>
    <scope>NUCLEOTIDE SEQUENCE [LARGE SCALE GENOMIC DNA]</scope>
    <source>
        <strain evidence="2 3">BIOML-A5</strain>
    </source>
</reference>
<protein>
    <submittedName>
        <fullName evidence="2">Uncharacterized protein</fullName>
    </submittedName>
</protein>
<proteinExistence type="predicted"/>
<feature type="compositionally biased region" description="Polar residues" evidence="1">
    <location>
        <begin position="199"/>
        <end position="217"/>
    </location>
</feature>
<accession>A0A6I2RMB0</accession>
<dbReference type="EMBL" id="WKPO01000025">
    <property type="protein sequence ID" value="MSB50113.1"/>
    <property type="molecule type" value="Genomic_DNA"/>
</dbReference>
<comment type="caution">
    <text evidence="2">The sequence shown here is derived from an EMBL/GenBank/DDBJ whole genome shotgun (WGS) entry which is preliminary data.</text>
</comment>